<sequence>MEKNIVYLYSVVFNVLKYVSVLNLFKLIRVNQLVFRKVTEPSVRIELWVFFNFALALLSVYLVYFFKDYKAITILLLGYGIIRVFEIVITQINILLFDQYRAERKKYGEIQAAEVLGDYAEAERLRKETAYTIAGFRRMAILLIHNFFEIIFWFTVSYQVIDQSFKIDGDFGNPLGQALYISFVTMTTFGSPNFGIKDNWSLTVISIQSAIGVVMTLLTFARFISLLPQTKSANILEKKQ</sequence>
<feature type="transmembrane region" description="Helical" evidence="1">
    <location>
        <begin position="72"/>
        <end position="97"/>
    </location>
</feature>
<feature type="transmembrane region" description="Helical" evidence="1">
    <location>
        <begin position="45"/>
        <end position="66"/>
    </location>
</feature>
<keyword evidence="3" id="KW-1185">Reference proteome</keyword>
<dbReference type="OrthoDB" id="7867610at2"/>
<reference evidence="2 3" key="1">
    <citation type="submission" date="2019-06" db="EMBL/GenBank/DDBJ databases">
        <title>Saccharibacillus brassicae sp. nov., an endophytic bacterium isolated from Chinese cabbage seeds (Brassica pekinensis).</title>
        <authorList>
            <person name="Jiang L."/>
            <person name="Lee J."/>
            <person name="Kim S.W."/>
        </authorList>
    </citation>
    <scope>NUCLEOTIDE SEQUENCE [LARGE SCALE GENOMIC DNA]</scope>
    <source>
        <strain evidence="3">KCTC 43072 / ATSA2</strain>
    </source>
</reference>
<evidence type="ECO:0000313" key="2">
    <source>
        <dbReference type="EMBL" id="QDH20839.1"/>
    </source>
</evidence>
<dbReference type="Proteomes" id="UP000316968">
    <property type="component" value="Chromosome"/>
</dbReference>
<feature type="transmembrane region" description="Helical" evidence="1">
    <location>
        <begin position="200"/>
        <end position="221"/>
    </location>
</feature>
<feature type="transmembrane region" description="Helical" evidence="1">
    <location>
        <begin position="140"/>
        <end position="161"/>
    </location>
</feature>
<gene>
    <name evidence="2" type="ORF">FFV09_08250</name>
</gene>
<organism evidence="2 3">
    <name type="scientific">Saccharibacillus brassicae</name>
    <dbReference type="NCBI Taxonomy" id="2583377"/>
    <lineage>
        <taxon>Bacteria</taxon>
        <taxon>Bacillati</taxon>
        <taxon>Bacillota</taxon>
        <taxon>Bacilli</taxon>
        <taxon>Bacillales</taxon>
        <taxon>Paenibacillaceae</taxon>
        <taxon>Saccharibacillus</taxon>
    </lineage>
</organism>
<dbReference type="RefSeq" id="WP_141447388.1">
    <property type="nucleotide sequence ID" value="NZ_CP041217.1"/>
</dbReference>
<proteinExistence type="predicted"/>
<dbReference type="SUPFAM" id="SSF81324">
    <property type="entry name" value="Voltage-gated potassium channels"/>
    <property type="match status" value="1"/>
</dbReference>
<keyword evidence="1" id="KW-1133">Transmembrane helix</keyword>
<protein>
    <submittedName>
        <fullName evidence="2">Uncharacterized protein</fullName>
    </submittedName>
</protein>
<dbReference type="AlphaFoldDB" id="A0A4Y6UT53"/>
<evidence type="ECO:0000313" key="3">
    <source>
        <dbReference type="Proteomes" id="UP000316968"/>
    </source>
</evidence>
<keyword evidence="1" id="KW-0472">Membrane</keyword>
<feature type="transmembrane region" description="Helical" evidence="1">
    <location>
        <begin position="6"/>
        <end position="25"/>
    </location>
</feature>
<keyword evidence="1" id="KW-0812">Transmembrane</keyword>
<dbReference type="KEGG" id="saca:FFV09_08250"/>
<evidence type="ECO:0000256" key="1">
    <source>
        <dbReference type="SAM" id="Phobius"/>
    </source>
</evidence>
<name>A0A4Y6UT53_SACBS</name>
<dbReference type="Gene3D" id="1.10.287.70">
    <property type="match status" value="1"/>
</dbReference>
<accession>A0A4Y6UT53</accession>
<dbReference type="EMBL" id="CP041217">
    <property type="protein sequence ID" value="QDH20839.1"/>
    <property type="molecule type" value="Genomic_DNA"/>
</dbReference>